<accession>A0A1H5G894</accession>
<evidence type="ECO:0000256" key="1">
    <source>
        <dbReference type="SAM" id="MobiDB-lite"/>
    </source>
</evidence>
<evidence type="ECO:0000313" key="4">
    <source>
        <dbReference type="Proteomes" id="UP000199220"/>
    </source>
</evidence>
<dbReference type="AlphaFoldDB" id="A0A1H5G894"/>
<feature type="domain" description="Excalibur calcium-binding" evidence="2">
    <location>
        <begin position="137"/>
        <end position="173"/>
    </location>
</feature>
<sequence>MFFLGLAAGCGTDPTTSNEYRTLLSDRDSLSSEVSALEVRVDDVVSAMDAAEVEAQSAQEALDEHEAQVEAIAEREDEVTALEAAVSDREDEVTALAETLDERETEIEQREAVANRQADSQARATEEPTAQAPSSVYYRNCDAARAAGAAPVRVGDPGYGTHLDRDRDGVGCE</sequence>
<dbReference type="Proteomes" id="UP000199220">
    <property type="component" value="Unassembled WGS sequence"/>
</dbReference>
<feature type="compositionally biased region" description="Basic and acidic residues" evidence="1">
    <location>
        <begin position="162"/>
        <end position="173"/>
    </location>
</feature>
<feature type="compositionally biased region" description="Acidic residues" evidence="1">
    <location>
        <begin position="89"/>
        <end position="99"/>
    </location>
</feature>
<feature type="region of interest" description="Disordered" evidence="1">
    <location>
        <begin position="85"/>
        <end position="173"/>
    </location>
</feature>
<name>A0A1H5G894_9MICO</name>
<feature type="compositionally biased region" description="Low complexity" evidence="1">
    <location>
        <begin position="143"/>
        <end position="156"/>
    </location>
</feature>
<dbReference type="RefSeq" id="WP_245708718.1">
    <property type="nucleotide sequence ID" value="NZ_FNTX01000001.1"/>
</dbReference>
<organism evidence="3 4">
    <name type="scientific">Ruania alba</name>
    <dbReference type="NCBI Taxonomy" id="648782"/>
    <lineage>
        <taxon>Bacteria</taxon>
        <taxon>Bacillati</taxon>
        <taxon>Actinomycetota</taxon>
        <taxon>Actinomycetes</taxon>
        <taxon>Micrococcales</taxon>
        <taxon>Ruaniaceae</taxon>
        <taxon>Ruania</taxon>
    </lineage>
</organism>
<dbReference type="Pfam" id="PF05901">
    <property type="entry name" value="Excalibur"/>
    <property type="match status" value="1"/>
</dbReference>
<keyword evidence="4" id="KW-1185">Reference proteome</keyword>
<proteinExistence type="predicted"/>
<dbReference type="EMBL" id="FNTX01000001">
    <property type="protein sequence ID" value="SEE11936.1"/>
    <property type="molecule type" value="Genomic_DNA"/>
</dbReference>
<gene>
    <name evidence="3" type="ORF">SAMN04488554_1571</name>
</gene>
<evidence type="ECO:0000313" key="3">
    <source>
        <dbReference type="EMBL" id="SEE11936.1"/>
    </source>
</evidence>
<dbReference type="STRING" id="648782.SAMN04488554_1571"/>
<feature type="compositionally biased region" description="Basic and acidic residues" evidence="1">
    <location>
        <begin position="100"/>
        <end position="113"/>
    </location>
</feature>
<dbReference type="SMART" id="SM00894">
    <property type="entry name" value="Excalibur"/>
    <property type="match status" value="1"/>
</dbReference>
<evidence type="ECO:0000259" key="2">
    <source>
        <dbReference type="SMART" id="SM00894"/>
    </source>
</evidence>
<dbReference type="InterPro" id="IPR008613">
    <property type="entry name" value="Excalibur_Ca-bd_domain"/>
</dbReference>
<protein>
    <submittedName>
        <fullName evidence="3">Excalibur calcium-binding domain-containing protein</fullName>
    </submittedName>
</protein>
<reference evidence="4" key="1">
    <citation type="submission" date="2016-10" db="EMBL/GenBank/DDBJ databases">
        <authorList>
            <person name="Varghese N."/>
            <person name="Submissions S."/>
        </authorList>
    </citation>
    <scope>NUCLEOTIDE SEQUENCE [LARGE SCALE GENOMIC DNA]</scope>
    <source>
        <strain evidence="4">DSM 21368</strain>
    </source>
</reference>